<evidence type="ECO:0000256" key="7">
    <source>
        <dbReference type="SAM" id="Phobius"/>
    </source>
</evidence>
<keyword evidence="11" id="KW-1185">Reference proteome</keyword>
<dbReference type="GO" id="GO:0005886">
    <property type="term" value="C:plasma membrane"/>
    <property type="evidence" value="ECO:0007669"/>
    <property type="project" value="UniProtKB-SubCell"/>
</dbReference>
<evidence type="ECO:0000259" key="8">
    <source>
        <dbReference type="Pfam" id="PF02687"/>
    </source>
</evidence>
<feature type="domain" description="ABC3 transporter permease C-terminal" evidence="8">
    <location>
        <begin position="291"/>
        <end position="405"/>
    </location>
</feature>
<evidence type="ECO:0000256" key="6">
    <source>
        <dbReference type="ARBA" id="ARBA00038076"/>
    </source>
</evidence>
<feature type="transmembrane region" description="Helical" evidence="7">
    <location>
        <begin position="286"/>
        <end position="309"/>
    </location>
</feature>
<accession>A0A0N1ED51</accession>
<evidence type="ECO:0000256" key="3">
    <source>
        <dbReference type="ARBA" id="ARBA00022692"/>
    </source>
</evidence>
<evidence type="ECO:0000256" key="5">
    <source>
        <dbReference type="ARBA" id="ARBA00023136"/>
    </source>
</evidence>
<comment type="similarity">
    <text evidence="6">Belongs to the ABC-4 integral membrane protein family.</text>
</comment>
<reference evidence="10 11" key="1">
    <citation type="submission" date="2015-08" db="EMBL/GenBank/DDBJ databases">
        <title>Draft Genome Sequence of Pseudoalteromonas porphyrae UCD-SED14.</title>
        <authorList>
            <person name="Coil D.A."/>
            <person name="Jospin G."/>
            <person name="Lee R.D."/>
            <person name="Eisen J.A."/>
        </authorList>
    </citation>
    <scope>NUCLEOTIDE SEQUENCE [LARGE SCALE GENOMIC DNA]</scope>
    <source>
        <strain evidence="10 11">UCD-SED14</strain>
    </source>
</reference>
<dbReference type="EMBL" id="LHPH01000038">
    <property type="protein sequence ID" value="KPH56684.1"/>
    <property type="molecule type" value="Genomic_DNA"/>
</dbReference>
<evidence type="ECO:0000259" key="9">
    <source>
        <dbReference type="Pfam" id="PF12704"/>
    </source>
</evidence>
<comment type="caution">
    <text evidence="10">The sequence shown here is derived from an EMBL/GenBank/DDBJ whole genome shotgun (WGS) entry which is preliminary data.</text>
</comment>
<comment type="subcellular location">
    <subcellularLocation>
        <location evidence="1">Cell membrane</location>
        <topology evidence="1">Multi-pass membrane protein</topology>
    </subcellularLocation>
</comment>
<keyword evidence="2" id="KW-1003">Cell membrane</keyword>
<feature type="transmembrane region" description="Helical" evidence="7">
    <location>
        <begin position="336"/>
        <end position="360"/>
    </location>
</feature>
<keyword evidence="3 7" id="KW-0812">Transmembrane</keyword>
<evidence type="ECO:0000256" key="1">
    <source>
        <dbReference type="ARBA" id="ARBA00004651"/>
    </source>
</evidence>
<dbReference type="OrthoDB" id="5749226at2"/>
<keyword evidence="4 7" id="KW-1133">Transmembrane helix</keyword>
<dbReference type="InterPro" id="IPR050250">
    <property type="entry name" value="Macrolide_Exporter_MacB"/>
</dbReference>
<dbReference type="AlphaFoldDB" id="A0A0N1ED51"/>
<feature type="domain" description="MacB-like periplasmic core" evidence="9">
    <location>
        <begin position="487"/>
        <end position="642"/>
    </location>
</feature>
<feature type="transmembrane region" description="Helical" evidence="7">
    <location>
        <begin position="433"/>
        <end position="452"/>
    </location>
</feature>
<dbReference type="PANTHER" id="PTHR30572:SF4">
    <property type="entry name" value="ABC TRANSPORTER PERMEASE YTRF"/>
    <property type="match status" value="1"/>
</dbReference>
<feature type="transmembrane region" description="Helical" evidence="7">
    <location>
        <begin position="740"/>
        <end position="762"/>
    </location>
</feature>
<dbReference type="Pfam" id="PF02687">
    <property type="entry name" value="FtsX"/>
    <property type="match status" value="2"/>
</dbReference>
<evidence type="ECO:0000256" key="2">
    <source>
        <dbReference type="ARBA" id="ARBA00022475"/>
    </source>
</evidence>
<dbReference type="PATRIC" id="fig|187330.3.peg.3076"/>
<feature type="transmembrane region" description="Helical" evidence="7">
    <location>
        <begin position="380"/>
        <end position="401"/>
    </location>
</feature>
<protein>
    <submittedName>
        <fullName evidence="10">Permease</fullName>
    </submittedName>
</protein>
<evidence type="ECO:0000313" key="10">
    <source>
        <dbReference type="EMBL" id="KPH56684.1"/>
    </source>
</evidence>
<proteinExistence type="inferred from homology"/>
<dbReference type="RefSeq" id="WP_054456104.1">
    <property type="nucleotide sequence ID" value="NZ_LHPH01000038.1"/>
</dbReference>
<dbReference type="STRING" id="187330.AMS58_01175"/>
<evidence type="ECO:0000313" key="11">
    <source>
        <dbReference type="Proteomes" id="UP000037848"/>
    </source>
</evidence>
<feature type="transmembrane region" description="Helical" evidence="7">
    <location>
        <begin position="20"/>
        <end position="44"/>
    </location>
</feature>
<feature type="domain" description="ABC3 transporter permease C-terminal" evidence="8">
    <location>
        <begin position="688"/>
        <end position="800"/>
    </location>
</feature>
<dbReference type="Pfam" id="PF12704">
    <property type="entry name" value="MacB_PCD"/>
    <property type="match status" value="2"/>
</dbReference>
<feature type="domain" description="MacB-like periplasmic core" evidence="9">
    <location>
        <begin position="23"/>
        <end position="246"/>
    </location>
</feature>
<dbReference type="Proteomes" id="UP000037848">
    <property type="component" value="Unassembled WGS sequence"/>
</dbReference>
<name>A0A0N1ED51_9GAMM</name>
<gene>
    <name evidence="10" type="ORF">ADS77_20730</name>
</gene>
<evidence type="ECO:0000256" key="4">
    <source>
        <dbReference type="ARBA" id="ARBA00022989"/>
    </source>
</evidence>
<feature type="transmembrane region" description="Helical" evidence="7">
    <location>
        <begin position="680"/>
        <end position="704"/>
    </location>
</feature>
<dbReference type="InterPro" id="IPR003838">
    <property type="entry name" value="ABC3_permease_C"/>
</dbReference>
<keyword evidence="5 7" id="KW-0472">Membrane</keyword>
<sequence>MSYNLKSAVANLINHRVYSLSVITTLSVVLAALITVLTLAYIMLLKPLPYPDQARLVKAEYAQIDQTGTLNTRAFNYPALIDLYKNHNLFEQVALVYYGEQRLDDVAGLPIVNTSFVTPQWFDMFAIKLHLGRGFTQTEALDSFNPVAVISYQTWQNDFAGKDNIIGQTLSVGAQQFKIIGVAAADFKSPALIKTGQTTAVWLPWDYNLTSAEAKPFWWNRYSRSHFVAKLPSNISLEQASKTLSQYVDNVWQQHIDTEAFFAGWYIELELNTLQTVILKETPQNIYWLILAVAGLVIIACVNISNVFIVRTAARKHTLALSAALGATRLTLFKQFWLEVALLIALASSIGLALAAAFLATLSDFAMAILPRANELSINAVSFLITLFSGLILTTLFAFLCTRIINYQQLIGGLKSAGKGTAVQVGKRVWQGLVAFQVAVACTLLFINFLVFNVNKTNIDDAFTVPLDQLISLEVNLASHVAADREQANQLLNQVANEIALLPEVRQVSRSSSPINDNLITWSLVEVVSNQSVLPYGKSVDAQYFSLLKQPVLQGRGFTNEDTKSNTKVIIINDVFAKQLSPDGNALGKRLSFDMTSGRENDLTIIGIVKAMPIPGQSKAQPKAFLARKGYRSFIVALKQGQQLTKNTLNTLLQNSNSGLSVHQLEPLNAQRDTALFRHYVVSATTLMIIAATIALTSIGLIGIMRYSVLLRRAEIGIHLCIGAKPLALFLLVFKQNGSAIIAGIILSITLLLTLQQPLQFIAGGIPQIIQFGMLFMTLLFVISLGALACYLPLNAQLKRPAIYGVQGRAE</sequence>
<dbReference type="GO" id="GO:0022857">
    <property type="term" value="F:transmembrane transporter activity"/>
    <property type="evidence" value="ECO:0007669"/>
    <property type="project" value="TreeGrafter"/>
</dbReference>
<dbReference type="PANTHER" id="PTHR30572">
    <property type="entry name" value="MEMBRANE COMPONENT OF TRANSPORTER-RELATED"/>
    <property type="match status" value="1"/>
</dbReference>
<dbReference type="InterPro" id="IPR025857">
    <property type="entry name" value="MacB_PCD"/>
</dbReference>
<organism evidence="10 11">
    <name type="scientific">Pseudoalteromonas porphyrae</name>
    <dbReference type="NCBI Taxonomy" id="187330"/>
    <lineage>
        <taxon>Bacteria</taxon>
        <taxon>Pseudomonadati</taxon>
        <taxon>Pseudomonadota</taxon>
        <taxon>Gammaproteobacteria</taxon>
        <taxon>Alteromonadales</taxon>
        <taxon>Pseudoalteromonadaceae</taxon>
        <taxon>Pseudoalteromonas</taxon>
    </lineage>
</organism>
<feature type="transmembrane region" description="Helical" evidence="7">
    <location>
        <begin position="774"/>
        <end position="794"/>
    </location>
</feature>